<dbReference type="PANTHER" id="PTHR24055">
    <property type="entry name" value="MITOGEN-ACTIVATED PROTEIN KINASE"/>
    <property type="match status" value="1"/>
</dbReference>
<feature type="compositionally biased region" description="Basic and acidic residues" evidence="3">
    <location>
        <begin position="477"/>
        <end position="495"/>
    </location>
</feature>
<dbReference type="InterPro" id="IPR050117">
    <property type="entry name" value="MAPK"/>
</dbReference>
<accession>A0AAW3C4J0</accession>
<proteinExistence type="predicted"/>
<dbReference type="GO" id="GO:0004672">
    <property type="term" value="F:protein kinase activity"/>
    <property type="evidence" value="ECO:0007669"/>
    <property type="project" value="InterPro"/>
</dbReference>
<organism evidence="5 6">
    <name type="scientific">Leishmania naiffi</name>
    <dbReference type="NCBI Taxonomy" id="5678"/>
    <lineage>
        <taxon>Eukaryota</taxon>
        <taxon>Discoba</taxon>
        <taxon>Euglenozoa</taxon>
        <taxon>Kinetoplastea</taxon>
        <taxon>Metakinetoplastina</taxon>
        <taxon>Trypanosomatida</taxon>
        <taxon>Trypanosomatidae</taxon>
        <taxon>Leishmaniinae</taxon>
        <taxon>Leishmania</taxon>
        <taxon>Leishmania naiffi species complex</taxon>
    </lineage>
</organism>
<keyword evidence="6" id="KW-1185">Reference proteome</keyword>
<evidence type="ECO:0000313" key="6">
    <source>
        <dbReference type="Proteomes" id="UP001501274"/>
    </source>
</evidence>
<dbReference type="Pfam" id="PF00069">
    <property type="entry name" value="Pkinase"/>
    <property type="match status" value="2"/>
</dbReference>
<dbReference type="GO" id="GO:0005524">
    <property type="term" value="F:ATP binding"/>
    <property type="evidence" value="ECO:0007669"/>
    <property type="project" value="UniProtKB-KW"/>
</dbReference>
<dbReference type="SMART" id="SM00220">
    <property type="entry name" value="S_TKc"/>
    <property type="match status" value="1"/>
</dbReference>
<keyword evidence="2" id="KW-0067">ATP-binding</keyword>
<comment type="caution">
    <text evidence="5">The sequence shown here is derived from an EMBL/GenBank/DDBJ whole genome shotgun (WGS) entry which is preliminary data.</text>
</comment>
<feature type="domain" description="Protein kinase" evidence="4">
    <location>
        <begin position="9"/>
        <end position="577"/>
    </location>
</feature>
<evidence type="ECO:0000256" key="2">
    <source>
        <dbReference type="ARBA" id="ARBA00022840"/>
    </source>
</evidence>
<dbReference type="Gene3D" id="3.30.200.20">
    <property type="entry name" value="Phosphorylase Kinase, domain 1"/>
    <property type="match status" value="1"/>
</dbReference>
<evidence type="ECO:0000256" key="3">
    <source>
        <dbReference type="SAM" id="MobiDB-lite"/>
    </source>
</evidence>
<dbReference type="PROSITE" id="PS00108">
    <property type="entry name" value="PROTEIN_KINASE_ST"/>
    <property type="match status" value="1"/>
</dbReference>
<dbReference type="InterPro" id="IPR008271">
    <property type="entry name" value="Ser/Thr_kinase_AS"/>
</dbReference>
<evidence type="ECO:0000256" key="1">
    <source>
        <dbReference type="ARBA" id="ARBA00022741"/>
    </source>
</evidence>
<dbReference type="InterPro" id="IPR000719">
    <property type="entry name" value="Prot_kinase_dom"/>
</dbReference>
<protein>
    <recommendedName>
        <fullName evidence="4">Protein kinase domain-containing protein</fullName>
    </recommendedName>
</protein>
<reference evidence="5 6" key="1">
    <citation type="submission" date="2024-02" db="EMBL/GenBank/DDBJ databases">
        <title>FIRST GENOME SEQUENCES OF Leishmania (Viannia) shawi, Leishmania (Viannia) lindenbergi AND Leishmania (Viannia) utingensis.</title>
        <authorList>
            <person name="Resadore F."/>
            <person name="Custodio M.G.F."/>
            <person name="Boite M.C."/>
            <person name="Cupolillo E."/>
            <person name="Ferreira G.E.M."/>
        </authorList>
    </citation>
    <scope>NUCLEOTIDE SEQUENCE [LARGE SCALE GENOMIC DNA]</scope>
    <source>
        <strain evidence="5 6">MDAS/BR/1979/M5533</strain>
    </source>
</reference>
<feature type="region of interest" description="Disordered" evidence="3">
    <location>
        <begin position="469"/>
        <end position="510"/>
    </location>
</feature>
<dbReference type="PROSITE" id="PS50011">
    <property type="entry name" value="PROTEIN_KINASE_DOM"/>
    <property type="match status" value="1"/>
</dbReference>
<dbReference type="EMBL" id="JBAMZN010000013">
    <property type="protein sequence ID" value="KAL0528380.1"/>
    <property type="molecule type" value="Genomic_DNA"/>
</dbReference>
<dbReference type="Proteomes" id="UP001501274">
    <property type="component" value="Unassembled WGS sequence"/>
</dbReference>
<keyword evidence="1" id="KW-0547">Nucleotide-binding</keyword>
<dbReference type="AlphaFoldDB" id="A0AAW3C4J0"/>
<sequence>MGDHLGSRFTVIEQIGSGNYGSLYRAIDGEAATLADRIIATKKLKDTMNHPHVLREVSVQRHAQQCSPHIVKLLHVVPRDHVRAALVLEYVPLDLRTFLNAFYCDRAKSSAPPWCAAAGAGALKPVSTSPRHIPLIYVRRMLRGLVEALHCLHSRGIVHRDVKPENILVEPLGLGRPLRCVCPSMGSSGTAGEAAGCWVHAPHSPHPQEVEEGVTQARHRPGTLESCQFFCQNSVALHHELTGDELASAIHRIHCETCRRCPHAPAGVQECVLQRHEDSSRVAAGTFCSQEQQAGAVDMEGSAKMDEDEEDKCAASTPPPLVPDVKLCDFGSARHIGTLRLRSAEEQREELTPGPTTPVYCAPEMMLLQHYGTSVDMWAVGAILYEMLTGEFFLGVGTLRSFSGNVIVQDDYCVMHRLNRMFLHLGTPSLDEWRSIAHPLYYPDEVLAHLPQVRDAALFRCVAQPITPPERLLQDSGDGKANGDTETTDEQKDRNVQPPAGPCSCTPQASVNGATDSNVATASEPCYGMPGVPAPSSLSDFLYQRTGASGVDFLLSLLRYDPAQRMTSAEALRHPFLNPEGVKEYT</sequence>
<name>A0AAW3C4J0_9TRYP</name>
<gene>
    <name evidence="5" type="ORF">Q4I28_001757</name>
</gene>
<evidence type="ECO:0000259" key="4">
    <source>
        <dbReference type="PROSITE" id="PS50011"/>
    </source>
</evidence>
<dbReference type="Gene3D" id="1.10.510.10">
    <property type="entry name" value="Transferase(Phosphotransferase) domain 1"/>
    <property type="match status" value="2"/>
</dbReference>
<evidence type="ECO:0000313" key="5">
    <source>
        <dbReference type="EMBL" id="KAL0528380.1"/>
    </source>
</evidence>
<dbReference type="SUPFAM" id="SSF56112">
    <property type="entry name" value="Protein kinase-like (PK-like)"/>
    <property type="match status" value="1"/>
</dbReference>
<dbReference type="InterPro" id="IPR011009">
    <property type="entry name" value="Kinase-like_dom_sf"/>
</dbReference>